<keyword evidence="2" id="KW-1185">Reference proteome</keyword>
<dbReference type="SUPFAM" id="SSF57567">
    <property type="entry name" value="Serine protease inhibitors"/>
    <property type="match status" value="1"/>
</dbReference>
<gene>
    <name evidence="1" type="ORF">MAR_006433</name>
</gene>
<protein>
    <recommendedName>
        <fullName evidence="3">TIL domain-containing protein</fullName>
    </recommendedName>
</protein>
<accession>A0ABY7DB06</accession>
<evidence type="ECO:0008006" key="3">
    <source>
        <dbReference type="Google" id="ProtNLM"/>
    </source>
</evidence>
<evidence type="ECO:0000313" key="2">
    <source>
        <dbReference type="Proteomes" id="UP001164746"/>
    </source>
</evidence>
<dbReference type="SMART" id="SM00209">
    <property type="entry name" value="TSP1"/>
    <property type="match status" value="1"/>
</dbReference>
<dbReference type="Gene3D" id="2.10.25.10">
    <property type="entry name" value="Laminin"/>
    <property type="match status" value="1"/>
</dbReference>
<dbReference type="InterPro" id="IPR000884">
    <property type="entry name" value="TSP1_rpt"/>
</dbReference>
<dbReference type="Gene3D" id="2.20.100.10">
    <property type="entry name" value="Thrombospondin type-1 (TSP1) repeat"/>
    <property type="match status" value="1"/>
</dbReference>
<dbReference type="Proteomes" id="UP001164746">
    <property type="component" value="Chromosome 1"/>
</dbReference>
<dbReference type="InterPro" id="IPR036383">
    <property type="entry name" value="TSP1_rpt_sf"/>
</dbReference>
<proteinExistence type="predicted"/>
<dbReference type="Pfam" id="PF00090">
    <property type="entry name" value="TSP_1"/>
    <property type="match status" value="1"/>
</dbReference>
<dbReference type="PROSITE" id="PS50092">
    <property type="entry name" value="TSP1"/>
    <property type="match status" value="1"/>
</dbReference>
<name>A0ABY7DB06_MYAAR</name>
<sequence>MDWSAWTACSRTCGLGERMRAQVIIVNASDCPLPSSEIGECYAVDCVCDAANMQWTNYSLCYESCDPTTSGLQCDVINEGCACAEGFYLDARGNCVNHTDCGKCVDEQGRQYQPLQSVLRMWMCGGAYKMSAETSRSRLLDKGEELSYETSNMCAPFCKPKPNTCSKQTRNSTLFDPASGCTSLEPVPYDYCTGTLPEFGILDRDDGLQRTNGNGTLPLCYDAKKPISCTNY</sequence>
<organism evidence="1 2">
    <name type="scientific">Mya arenaria</name>
    <name type="common">Soft-shell clam</name>
    <dbReference type="NCBI Taxonomy" id="6604"/>
    <lineage>
        <taxon>Eukaryota</taxon>
        <taxon>Metazoa</taxon>
        <taxon>Spiralia</taxon>
        <taxon>Lophotrochozoa</taxon>
        <taxon>Mollusca</taxon>
        <taxon>Bivalvia</taxon>
        <taxon>Autobranchia</taxon>
        <taxon>Heteroconchia</taxon>
        <taxon>Euheterodonta</taxon>
        <taxon>Imparidentia</taxon>
        <taxon>Neoheterodontei</taxon>
        <taxon>Myida</taxon>
        <taxon>Myoidea</taxon>
        <taxon>Myidae</taxon>
        <taxon>Mya</taxon>
    </lineage>
</organism>
<dbReference type="InterPro" id="IPR036084">
    <property type="entry name" value="Ser_inhib-like_sf"/>
</dbReference>
<evidence type="ECO:0000313" key="1">
    <source>
        <dbReference type="EMBL" id="WAQ93962.1"/>
    </source>
</evidence>
<dbReference type="EMBL" id="CP111012">
    <property type="protein sequence ID" value="WAQ93962.1"/>
    <property type="molecule type" value="Genomic_DNA"/>
</dbReference>
<dbReference type="CDD" id="cd19941">
    <property type="entry name" value="TIL"/>
    <property type="match status" value="1"/>
</dbReference>
<dbReference type="SUPFAM" id="SSF82895">
    <property type="entry name" value="TSP-1 type 1 repeat"/>
    <property type="match status" value="1"/>
</dbReference>
<reference evidence="1" key="1">
    <citation type="submission" date="2022-11" db="EMBL/GenBank/DDBJ databases">
        <title>Centuries of genome instability and evolution in soft-shell clam transmissible cancer (bioRxiv).</title>
        <authorList>
            <person name="Hart S.F.M."/>
            <person name="Yonemitsu M.A."/>
            <person name="Giersch R.M."/>
            <person name="Beal B.F."/>
            <person name="Arriagada G."/>
            <person name="Davis B.W."/>
            <person name="Ostrander E.A."/>
            <person name="Goff S.P."/>
            <person name="Metzger M.J."/>
        </authorList>
    </citation>
    <scope>NUCLEOTIDE SEQUENCE</scope>
    <source>
        <strain evidence="1">MELC-2E11</strain>
        <tissue evidence="1">Siphon/mantle</tissue>
    </source>
</reference>